<dbReference type="InterPro" id="IPR036770">
    <property type="entry name" value="Ankyrin_rpt-contain_sf"/>
</dbReference>
<dbReference type="PANTHER" id="PTHR24193">
    <property type="entry name" value="ANKYRIN REPEAT PROTEIN"/>
    <property type="match status" value="1"/>
</dbReference>
<dbReference type="PROSITE" id="PS50297">
    <property type="entry name" value="ANK_REP_REGION"/>
    <property type="match status" value="1"/>
</dbReference>
<evidence type="ECO:0000313" key="5">
    <source>
        <dbReference type="EMBL" id="KAH9633725.1"/>
    </source>
</evidence>
<dbReference type="Pfam" id="PF12796">
    <property type="entry name" value="Ank_2"/>
    <property type="match status" value="1"/>
</dbReference>
<dbReference type="SMART" id="SM00248">
    <property type="entry name" value="ANK"/>
    <property type="match status" value="2"/>
</dbReference>
<dbReference type="Gene3D" id="1.25.40.20">
    <property type="entry name" value="Ankyrin repeat-containing domain"/>
    <property type="match status" value="1"/>
</dbReference>
<dbReference type="PANTHER" id="PTHR24193:SF121">
    <property type="entry name" value="ADA2A-CONTAINING COMPLEX COMPONENT 3, ISOFORM D"/>
    <property type="match status" value="1"/>
</dbReference>
<dbReference type="GO" id="GO:0045944">
    <property type="term" value="P:positive regulation of transcription by RNA polymerase II"/>
    <property type="evidence" value="ECO:0007669"/>
    <property type="project" value="TreeGrafter"/>
</dbReference>
<name>A0A922SDJ0_SPOEX</name>
<feature type="repeat" description="ANK" evidence="3">
    <location>
        <begin position="49"/>
        <end position="81"/>
    </location>
</feature>
<dbReference type="GO" id="GO:0000976">
    <property type="term" value="F:transcription cis-regulatory region binding"/>
    <property type="evidence" value="ECO:0007669"/>
    <property type="project" value="TreeGrafter"/>
</dbReference>
<organism evidence="5 6">
    <name type="scientific">Spodoptera exigua</name>
    <name type="common">Beet armyworm</name>
    <name type="synonym">Noctua fulgens</name>
    <dbReference type="NCBI Taxonomy" id="7107"/>
    <lineage>
        <taxon>Eukaryota</taxon>
        <taxon>Metazoa</taxon>
        <taxon>Ecdysozoa</taxon>
        <taxon>Arthropoda</taxon>
        <taxon>Hexapoda</taxon>
        <taxon>Insecta</taxon>
        <taxon>Pterygota</taxon>
        <taxon>Neoptera</taxon>
        <taxon>Endopterygota</taxon>
        <taxon>Lepidoptera</taxon>
        <taxon>Glossata</taxon>
        <taxon>Ditrysia</taxon>
        <taxon>Noctuoidea</taxon>
        <taxon>Noctuidae</taxon>
        <taxon>Amphipyrinae</taxon>
        <taxon>Spodoptera</taxon>
    </lineage>
</organism>
<keyword evidence="1" id="KW-0677">Repeat</keyword>
<sequence length="1659" mass="191889">MDDNENELIQNGLMFIRARQNKPTKEKIKNIAAVLSEGADINSQDANDKNNTILHIATEKGERDVVQFLIENGATLQYNLDSKTPLHIAKENKTEIGKEILKILNDGKRLPSIEGASQRVEAYQNRSVSQVTESSPAQVLYEKRAGTSGVSGQFYETKLLSLVLHRALHDEDIEEFYLATNIRDIGDFDDVCFRFKMKEGDRTKQVVCFKQAKHREVTDKAKLTVSRIRATSGQFSLARYFDSFLKIKQKFLKKSKVFDPMFEGDFNDIDCYFVFYTPLQESFDRKLVGNKPVCGKLHEIIFTGDKDEVFQFDYEPSDIDFLTNFMQKERVKALGTAFLTLILSNKSNEIMSIDLIQLYHPALAKHVIEEKVRNKNTFDAKFRDDFFSTDDDILMTLRDSLYKVIVFKQSKKTKLSKEEIKDKVKEITRNPCAQNISELIGDVLYYDEKNSRLGVDTDKISKKHFKQEDIREINHYLQNIHVAQSTVNDAINICGKNKLKQLRFTLPNTFGNADFPSNLNDEVPTERLKFLANKFYELIKDAKKRLAETRTENNNEEEVKYPIVIDICSRNVGPKKILELNHLNTKGIGGTVGNLLQYDKQTQTFAFNTNESALGKNSQYMLKEIKELLKDDLANYRFDVKMNSFPRTCFDPNENDKELAKEYLSKLWFYTNQAKEDEVEDKVKAEIDAHYNANKNENQCLFRVHSDAIFLRFHDEIQKWWKSQSRARYLTKTDCIFDETKKDIVDRPVLTVLNIMSIRSLKKLAIQFNKNAIKAMSLDELIEKNKIINVTTDAVVLTAAKIMQLVENQSNCTFVNLDYFYILPDNDYEQLMNELREMKNFTLVILCETTLNDRHQDTLKKIIENCNSTIIVITEKELDKKISQDIQHIVFHDNNINLSDLSSNAQMRILNDHKINYQGKDVTLNSLISDKSKYLINAKLLLSILNNNKIEIGHNLDSHKYNEIKKYYINRNLIKDDDEITVNNLNDIDDKVVLITSKPCMGKTILLTHLSLETKKIDPAPWIVKINMSLYTNDYEKWCKKMNTSDVMRFLCKVALKTATAIDIKQLKFIENDDGTVELNRDSLKVIPAELEWFIHFYNEGIVIFLFDGFDRIYPHHTKEGLGLLIALKRANKRMWITSNCYIKHILEQEFGPSYTLERLSTLQQESFLNRFWKTNLKLEKLNHEQFNNINMFFNYITKIFNPEGKSLNEDRPMVPLLSMPLHLIYLSIVEYFKNEINSLSSMFMAEKIKDKWKLNSFTVMDDLLRNPEEECRLELSGTPLHMYIAANYFKFQITDKFELKLNTEEISKRSAIYLNALTSYERFLKGNIKQICEADKVDSKNIESEQDKIRREFVETHKKLALYAICKEKDISKLLTGAQITQVKDIIRKLESGEMKSYLIDCVVDGIPRFYNELFAEYFLVEQATDMLKAIVREEVDHIKLESIWNFLVNGILLMCPPGVRNAFDYKLKYDPEVTEIANQESSQKILFELILKQKADSEAAGLNPETCLNIAINEGLVNITNLLLRCTRKYVTKDNVDGILGIIKTGAFVLGAANPSWKELTENMMKCIQNVDGEKLINILNTAEVEGVSRTITRLYLTTENGKALQEKIKSDICEPIHQLAENLVELSGNNENLKSLKELLPYHLPSIVNALFGKKK</sequence>
<keyword evidence="4" id="KW-0175">Coiled coil</keyword>
<dbReference type="GO" id="GO:0005634">
    <property type="term" value="C:nucleus"/>
    <property type="evidence" value="ECO:0007669"/>
    <property type="project" value="TreeGrafter"/>
</dbReference>
<evidence type="ECO:0000256" key="1">
    <source>
        <dbReference type="ARBA" id="ARBA00022737"/>
    </source>
</evidence>
<dbReference type="EMBL" id="JACEFF010000640">
    <property type="protein sequence ID" value="KAH9633725.1"/>
    <property type="molecule type" value="Genomic_DNA"/>
</dbReference>
<evidence type="ECO:0000256" key="3">
    <source>
        <dbReference type="PROSITE-ProRule" id="PRU00023"/>
    </source>
</evidence>
<proteinExistence type="predicted"/>
<dbReference type="SUPFAM" id="SSF48403">
    <property type="entry name" value="Ankyrin repeat"/>
    <property type="match status" value="1"/>
</dbReference>
<dbReference type="Proteomes" id="UP000814243">
    <property type="component" value="Unassembled WGS sequence"/>
</dbReference>
<dbReference type="PROSITE" id="PS50088">
    <property type="entry name" value="ANK_REPEAT"/>
    <property type="match status" value="1"/>
</dbReference>
<dbReference type="InterPro" id="IPR002110">
    <property type="entry name" value="Ankyrin_rpt"/>
</dbReference>
<comment type="caution">
    <text evidence="5">The sequence shown here is derived from an EMBL/GenBank/DDBJ whole genome shotgun (WGS) entry which is preliminary data.</text>
</comment>
<dbReference type="InterPro" id="IPR050663">
    <property type="entry name" value="Ankyrin-SOCS_Box"/>
</dbReference>
<reference evidence="5" key="1">
    <citation type="journal article" date="2021" name="G3 (Bethesda)">
        <title>Genome and transcriptome analysis of the beet armyworm Spodoptera exigua reveals targets for pest control. .</title>
        <authorList>
            <person name="Simon S."/>
            <person name="Breeschoten T."/>
            <person name="Jansen H.J."/>
            <person name="Dirks R.P."/>
            <person name="Schranz M.E."/>
            <person name="Ros V.I.D."/>
        </authorList>
    </citation>
    <scope>NUCLEOTIDE SEQUENCE</scope>
    <source>
        <strain evidence="5">TB_SE_WUR_2020</strain>
    </source>
</reference>
<keyword evidence="2 3" id="KW-0040">ANK repeat</keyword>
<feature type="coiled-coil region" evidence="4">
    <location>
        <begin position="532"/>
        <end position="559"/>
    </location>
</feature>
<protein>
    <submittedName>
        <fullName evidence="5">Uncharacterized protein</fullName>
    </submittedName>
</protein>
<evidence type="ECO:0000256" key="4">
    <source>
        <dbReference type="SAM" id="Coils"/>
    </source>
</evidence>
<dbReference type="InterPro" id="IPR027417">
    <property type="entry name" value="P-loop_NTPase"/>
</dbReference>
<dbReference type="Gene3D" id="3.40.50.300">
    <property type="entry name" value="P-loop containing nucleotide triphosphate hydrolases"/>
    <property type="match status" value="1"/>
</dbReference>
<evidence type="ECO:0000313" key="6">
    <source>
        <dbReference type="Proteomes" id="UP000814243"/>
    </source>
</evidence>
<accession>A0A922SDJ0</accession>
<evidence type="ECO:0000256" key="2">
    <source>
        <dbReference type="ARBA" id="ARBA00023043"/>
    </source>
</evidence>
<gene>
    <name evidence="5" type="ORF">HF086_008747</name>
</gene>